<reference evidence="2 3" key="1">
    <citation type="submission" date="2023-01" db="EMBL/GenBank/DDBJ databases">
        <title>Vibrio sp. KJ40-1 sp.nov, isolated from marine algae.</title>
        <authorList>
            <person name="Butt M."/>
            <person name="Kim J.M.J."/>
            <person name="Jeon C.O.C."/>
        </authorList>
    </citation>
    <scope>NUCLEOTIDE SEQUENCE [LARGE SCALE GENOMIC DNA]</scope>
    <source>
        <strain evidence="2 3">KJ40-1</strain>
    </source>
</reference>
<feature type="chain" id="PRO_5045447469" evidence="1">
    <location>
        <begin position="17"/>
        <end position="148"/>
    </location>
</feature>
<proteinExistence type="predicted"/>
<dbReference type="RefSeq" id="WP_272140019.1">
    <property type="nucleotide sequence ID" value="NZ_JAQLOI010000003.1"/>
</dbReference>
<keyword evidence="1" id="KW-0732">Signal</keyword>
<keyword evidence="3" id="KW-1185">Reference proteome</keyword>
<protein>
    <submittedName>
        <fullName evidence="2">Uncharacterized protein</fullName>
    </submittedName>
</protein>
<comment type="caution">
    <text evidence="2">The sequence shown here is derived from an EMBL/GenBank/DDBJ whole genome shotgun (WGS) entry which is preliminary data.</text>
</comment>
<sequence length="148" mass="17048">MKKWLLLLILSFNVNANCQIDDEGVSNVIVNDMLGYIAEKDSIMARVLKKYDYNDFSEYALSNPYSDALKQLTLLNEDDKEVLADEYLSKSLDDLKKVIRSCTEKDLKAQLQFLMDDHYAKYRDAMQGKNKQVEGSLSVVLKEILSRH</sequence>
<gene>
    <name evidence="2" type="ORF">PGX00_20410</name>
</gene>
<accession>A0ABT4YY38</accession>
<name>A0ABT4YY38_9VIBR</name>
<organism evidence="2 3">
    <name type="scientific">Vibrio algarum</name>
    <dbReference type="NCBI Taxonomy" id="3020714"/>
    <lineage>
        <taxon>Bacteria</taxon>
        <taxon>Pseudomonadati</taxon>
        <taxon>Pseudomonadota</taxon>
        <taxon>Gammaproteobacteria</taxon>
        <taxon>Vibrionales</taxon>
        <taxon>Vibrionaceae</taxon>
        <taxon>Vibrio</taxon>
    </lineage>
</organism>
<dbReference type="Proteomes" id="UP001210678">
    <property type="component" value="Unassembled WGS sequence"/>
</dbReference>
<feature type="signal peptide" evidence="1">
    <location>
        <begin position="1"/>
        <end position="16"/>
    </location>
</feature>
<evidence type="ECO:0000313" key="2">
    <source>
        <dbReference type="EMBL" id="MDB1125893.1"/>
    </source>
</evidence>
<dbReference type="EMBL" id="JAQLOI010000003">
    <property type="protein sequence ID" value="MDB1125893.1"/>
    <property type="molecule type" value="Genomic_DNA"/>
</dbReference>
<evidence type="ECO:0000256" key="1">
    <source>
        <dbReference type="SAM" id="SignalP"/>
    </source>
</evidence>
<evidence type="ECO:0000313" key="3">
    <source>
        <dbReference type="Proteomes" id="UP001210678"/>
    </source>
</evidence>